<dbReference type="PROSITE" id="PS50914">
    <property type="entry name" value="BON"/>
    <property type="match status" value="1"/>
</dbReference>
<name>A0A1T5B8L2_9BACT</name>
<feature type="domain" description="BON" evidence="1">
    <location>
        <begin position="17"/>
        <end position="85"/>
    </location>
</feature>
<proteinExistence type="predicted"/>
<dbReference type="InterPro" id="IPR007055">
    <property type="entry name" value="BON_dom"/>
</dbReference>
<evidence type="ECO:0000313" key="3">
    <source>
        <dbReference type="Proteomes" id="UP000190897"/>
    </source>
</evidence>
<evidence type="ECO:0000313" key="2">
    <source>
        <dbReference type="EMBL" id="SKB43233.1"/>
    </source>
</evidence>
<dbReference type="Gene3D" id="3.30.1340.30">
    <property type="match status" value="1"/>
</dbReference>
<dbReference type="Pfam" id="PF04972">
    <property type="entry name" value="BON"/>
    <property type="match status" value="1"/>
</dbReference>
<gene>
    <name evidence="2" type="ORF">SAMN05660293_00089</name>
</gene>
<accession>A0A1T5B8L2</accession>
<keyword evidence="3" id="KW-1185">Reference proteome</keyword>
<dbReference type="RefSeq" id="WP_082212719.1">
    <property type="nucleotide sequence ID" value="NZ_FUZA01000001.1"/>
</dbReference>
<dbReference type="AlphaFoldDB" id="A0A1T5B8L2"/>
<dbReference type="Proteomes" id="UP000190897">
    <property type="component" value="Unassembled WGS sequence"/>
</dbReference>
<reference evidence="3" key="1">
    <citation type="submission" date="2017-02" db="EMBL/GenBank/DDBJ databases">
        <authorList>
            <person name="Varghese N."/>
            <person name="Submissions S."/>
        </authorList>
    </citation>
    <scope>NUCLEOTIDE SEQUENCE [LARGE SCALE GENOMIC DNA]</scope>
    <source>
        <strain evidence="3">DSM 22270</strain>
    </source>
</reference>
<evidence type="ECO:0000259" key="1">
    <source>
        <dbReference type="PROSITE" id="PS50914"/>
    </source>
</evidence>
<dbReference type="EMBL" id="FUZA01000001">
    <property type="protein sequence ID" value="SKB43233.1"/>
    <property type="molecule type" value="Genomic_DNA"/>
</dbReference>
<dbReference type="STRING" id="651661.SAMN05660293_00089"/>
<dbReference type="OrthoDB" id="962893at2"/>
<organism evidence="2 3">
    <name type="scientific">Dyadobacter psychrophilus</name>
    <dbReference type="NCBI Taxonomy" id="651661"/>
    <lineage>
        <taxon>Bacteria</taxon>
        <taxon>Pseudomonadati</taxon>
        <taxon>Bacteroidota</taxon>
        <taxon>Cytophagia</taxon>
        <taxon>Cytophagales</taxon>
        <taxon>Spirosomataceae</taxon>
        <taxon>Dyadobacter</taxon>
    </lineage>
</organism>
<sequence>MLYEPIERSSNMKTWISDALLMKHIVSTLHQNSRLHDEDIRVSVKEGWVSLEGKVDQESDRQLVQESVESVLGVYGITNNLTFSRLHSN</sequence>
<protein>
    <submittedName>
        <fullName evidence="2">BON domain-containing protein</fullName>
    </submittedName>
</protein>